<dbReference type="PANTHER" id="PTHR30387:SF2">
    <property type="entry name" value="MANNONATE DEHYDRATASE"/>
    <property type="match status" value="1"/>
</dbReference>
<dbReference type="AlphaFoldDB" id="A0A1I7N1Q6"/>
<dbReference type="EC" id="4.2.1.8" evidence="5 9"/>
<sequence length="391" mass="44614">MAYHLIQCMRWYGPNDPVSLWDIRQAGCSGVVTALHHISVGEVWPVEEIQKRQQEIAAAGMNWEVVESLPVHEDIKRQTGNYRYYIARYKDSLRNLAACGVRVVTYNFMPVLDWMRTDIAYPMPDRSLALRFERLAFIAFDLFLLKRPHAESDYTPDEIAQAELRFQQMSDKEKETLYHNALLGLPGSEGHFTRDEILQALEAYAGMKESELQQHLFDFLREIVPVAEELHIRLAIHPDDPPWPLLGLPRIVSTADHLRALLQAAPSPSNGLCFCTGSLGARADNDLPAMVKEFGSSIHFLHLRNVKRQSPGNFYEADHLDGDTDMFAIMHEVVKLMQQRQCAIPMRPDHGHQMLDDLHKKTYPGYSAIGRLRGLAELRGLEMGIQRMMGN</sequence>
<gene>
    <name evidence="9" type="primary">uxuA</name>
    <name evidence="10" type="ORF">SAMN05660895_0368</name>
</gene>
<accession>A0A1I7N1Q6</accession>
<evidence type="ECO:0000313" key="11">
    <source>
        <dbReference type="Proteomes" id="UP000199537"/>
    </source>
</evidence>
<evidence type="ECO:0000256" key="4">
    <source>
        <dbReference type="ARBA" id="ARBA00007389"/>
    </source>
</evidence>
<dbReference type="GO" id="GO:0008927">
    <property type="term" value="F:mannonate dehydratase activity"/>
    <property type="evidence" value="ECO:0007669"/>
    <property type="project" value="UniProtKB-UniRule"/>
</dbReference>
<keyword evidence="11" id="KW-1185">Reference proteome</keyword>
<organism evidence="10 11">
    <name type="scientific">Thermoflavifilum thermophilum</name>
    <dbReference type="NCBI Taxonomy" id="1393122"/>
    <lineage>
        <taxon>Bacteria</taxon>
        <taxon>Pseudomonadati</taxon>
        <taxon>Bacteroidota</taxon>
        <taxon>Chitinophagia</taxon>
        <taxon>Chitinophagales</taxon>
        <taxon>Chitinophagaceae</taxon>
        <taxon>Thermoflavifilum</taxon>
    </lineage>
</organism>
<name>A0A1I7N1Q6_9BACT</name>
<dbReference type="NCBIfam" id="TIGR00695">
    <property type="entry name" value="uxuA"/>
    <property type="match status" value="1"/>
</dbReference>
<evidence type="ECO:0000256" key="6">
    <source>
        <dbReference type="ARBA" id="ARBA00023004"/>
    </source>
</evidence>
<dbReference type="GO" id="GO:0008198">
    <property type="term" value="F:ferrous iron binding"/>
    <property type="evidence" value="ECO:0007669"/>
    <property type="project" value="TreeGrafter"/>
</dbReference>
<dbReference type="Pfam" id="PF03786">
    <property type="entry name" value="UxuA"/>
    <property type="match status" value="1"/>
</dbReference>
<dbReference type="InterPro" id="IPR036237">
    <property type="entry name" value="Xyl_isomerase-like_sf"/>
</dbReference>
<dbReference type="GO" id="GO:0030145">
    <property type="term" value="F:manganese ion binding"/>
    <property type="evidence" value="ECO:0007669"/>
    <property type="project" value="TreeGrafter"/>
</dbReference>
<reference evidence="11" key="1">
    <citation type="submission" date="2016-10" db="EMBL/GenBank/DDBJ databases">
        <authorList>
            <person name="Varghese N."/>
            <person name="Submissions S."/>
        </authorList>
    </citation>
    <scope>NUCLEOTIDE SEQUENCE [LARGE SCALE GENOMIC DNA]</scope>
    <source>
        <strain evidence="11">DSM 14807</strain>
    </source>
</reference>
<dbReference type="STRING" id="1393122.SAMN05660895_0368"/>
<dbReference type="InterPro" id="IPR004628">
    <property type="entry name" value="Man_deHydtase"/>
</dbReference>
<keyword evidence="7 9" id="KW-0464">Manganese</keyword>
<evidence type="ECO:0000256" key="2">
    <source>
        <dbReference type="ARBA" id="ARBA00002713"/>
    </source>
</evidence>
<evidence type="ECO:0000256" key="3">
    <source>
        <dbReference type="ARBA" id="ARBA00004892"/>
    </source>
</evidence>
<dbReference type="HAMAP" id="MF_00106">
    <property type="entry name" value="UxuA"/>
    <property type="match status" value="1"/>
</dbReference>
<dbReference type="PIRSF" id="PIRSF016049">
    <property type="entry name" value="Man_dehyd"/>
    <property type="match status" value="1"/>
</dbReference>
<dbReference type="RefSeq" id="WP_092456907.1">
    <property type="nucleotide sequence ID" value="NZ_FPCJ01000001.1"/>
</dbReference>
<evidence type="ECO:0000256" key="9">
    <source>
        <dbReference type="HAMAP-Rule" id="MF_00106"/>
    </source>
</evidence>
<keyword evidence="6 9" id="KW-0408">Iron</keyword>
<comment type="pathway">
    <text evidence="3 9">Carbohydrate metabolism; pentose and glucuronate interconversion.</text>
</comment>
<dbReference type="UniPathway" id="UPA00246"/>
<comment type="catalytic activity">
    <reaction evidence="1 9">
        <text>D-mannonate = 2-dehydro-3-deoxy-D-gluconate + H2O</text>
        <dbReference type="Rhea" id="RHEA:20097"/>
        <dbReference type="ChEBI" id="CHEBI:15377"/>
        <dbReference type="ChEBI" id="CHEBI:17767"/>
        <dbReference type="ChEBI" id="CHEBI:57990"/>
        <dbReference type="EC" id="4.2.1.8"/>
    </reaction>
</comment>
<dbReference type="GO" id="GO:0042840">
    <property type="term" value="P:D-glucuronate catabolic process"/>
    <property type="evidence" value="ECO:0007669"/>
    <property type="project" value="TreeGrafter"/>
</dbReference>
<dbReference type="EMBL" id="FPCJ01000001">
    <property type="protein sequence ID" value="SFV28601.1"/>
    <property type="molecule type" value="Genomic_DNA"/>
</dbReference>
<keyword evidence="8 9" id="KW-0456">Lyase</keyword>
<evidence type="ECO:0000256" key="1">
    <source>
        <dbReference type="ARBA" id="ARBA00001794"/>
    </source>
</evidence>
<dbReference type="SUPFAM" id="SSF51658">
    <property type="entry name" value="Xylose isomerase-like"/>
    <property type="match status" value="1"/>
</dbReference>
<comment type="cofactor">
    <cofactor evidence="9">
        <name>Fe(2+)</name>
        <dbReference type="ChEBI" id="CHEBI:29033"/>
    </cofactor>
    <cofactor evidence="9">
        <name>Mn(2+)</name>
        <dbReference type="ChEBI" id="CHEBI:29035"/>
    </cofactor>
</comment>
<comment type="function">
    <text evidence="2 9">Catalyzes the dehydration of D-mannonate.</text>
</comment>
<dbReference type="Gene3D" id="3.20.20.150">
    <property type="entry name" value="Divalent-metal-dependent TIM barrel enzymes"/>
    <property type="match status" value="1"/>
</dbReference>
<evidence type="ECO:0000313" key="10">
    <source>
        <dbReference type="EMBL" id="SFV28601.1"/>
    </source>
</evidence>
<protein>
    <recommendedName>
        <fullName evidence="5 9">Mannonate dehydratase</fullName>
        <ecNumber evidence="5 9">4.2.1.8</ecNumber>
    </recommendedName>
    <alternativeName>
        <fullName evidence="9">D-mannonate hydro-lyase</fullName>
    </alternativeName>
</protein>
<evidence type="ECO:0000256" key="5">
    <source>
        <dbReference type="ARBA" id="ARBA00012927"/>
    </source>
</evidence>
<evidence type="ECO:0000256" key="8">
    <source>
        <dbReference type="ARBA" id="ARBA00023239"/>
    </source>
</evidence>
<dbReference type="PANTHER" id="PTHR30387">
    <property type="entry name" value="MANNONATE DEHYDRATASE"/>
    <property type="match status" value="1"/>
</dbReference>
<dbReference type="OrthoDB" id="9780250at2"/>
<proteinExistence type="inferred from homology"/>
<dbReference type="NCBIfam" id="NF003027">
    <property type="entry name" value="PRK03906.1"/>
    <property type="match status" value="1"/>
</dbReference>
<evidence type="ECO:0000256" key="7">
    <source>
        <dbReference type="ARBA" id="ARBA00023211"/>
    </source>
</evidence>
<dbReference type="Proteomes" id="UP000199537">
    <property type="component" value="Unassembled WGS sequence"/>
</dbReference>
<comment type="similarity">
    <text evidence="4 9">Belongs to the mannonate dehydratase family.</text>
</comment>